<keyword evidence="1" id="KW-0812">Transmembrane</keyword>
<keyword evidence="4" id="KW-1185">Reference proteome</keyword>
<dbReference type="GO" id="GO:0005975">
    <property type="term" value="P:carbohydrate metabolic process"/>
    <property type="evidence" value="ECO:0007669"/>
    <property type="project" value="InterPro"/>
</dbReference>
<dbReference type="GO" id="GO:0008061">
    <property type="term" value="F:chitin binding"/>
    <property type="evidence" value="ECO:0007669"/>
    <property type="project" value="InterPro"/>
</dbReference>
<dbReference type="GO" id="GO:0006032">
    <property type="term" value="P:chitin catabolic process"/>
    <property type="evidence" value="ECO:0007669"/>
    <property type="project" value="TreeGrafter"/>
</dbReference>
<gene>
    <name evidence="3" type="ORF">CUNI_LOCUS14811</name>
</gene>
<feature type="non-terminal residue" evidence="3">
    <location>
        <position position="430"/>
    </location>
</feature>
<feature type="domain" description="GH18" evidence="2">
    <location>
        <begin position="1"/>
        <end position="368"/>
    </location>
</feature>
<evidence type="ECO:0000313" key="3">
    <source>
        <dbReference type="EMBL" id="CAG5129253.1"/>
    </source>
</evidence>
<evidence type="ECO:0000256" key="1">
    <source>
        <dbReference type="SAM" id="Phobius"/>
    </source>
</evidence>
<protein>
    <recommendedName>
        <fullName evidence="2">GH18 domain-containing protein</fullName>
    </recommendedName>
</protein>
<name>A0A8S3ZIG5_9EUPU</name>
<keyword evidence="1" id="KW-1133">Transmembrane helix</keyword>
<accession>A0A8S3ZIG5</accession>
<dbReference type="InterPro" id="IPR011583">
    <property type="entry name" value="Chitinase_II/V-like_cat"/>
</dbReference>
<dbReference type="Gene3D" id="3.10.50.10">
    <property type="match status" value="1"/>
</dbReference>
<dbReference type="PANTHER" id="PTHR11177">
    <property type="entry name" value="CHITINASE"/>
    <property type="match status" value="1"/>
</dbReference>
<dbReference type="SUPFAM" id="SSF51445">
    <property type="entry name" value="(Trans)glycosidases"/>
    <property type="match status" value="1"/>
</dbReference>
<evidence type="ECO:0000313" key="4">
    <source>
        <dbReference type="Proteomes" id="UP000678393"/>
    </source>
</evidence>
<dbReference type="Gene3D" id="3.20.20.80">
    <property type="entry name" value="Glycosidases"/>
    <property type="match status" value="1"/>
</dbReference>
<dbReference type="PROSITE" id="PS51910">
    <property type="entry name" value="GH18_2"/>
    <property type="match status" value="1"/>
</dbReference>
<dbReference type="InterPro" id="IPR050314">
    <property type="entry name" value="Glycosyl_Hydrlase_18"/>
</dbReference>
<dbReference type="SUPFAM" id="SSF54556">
    <property type="entry name" value="Chitinase insertion domain"/>
    <property type="match status" value="1"/>
</dbReference>
<dbReference type="PANTHER" id="PTHR11177:SF317">
    <property type="entry name" value="CHITINASE 12-RELATED"/>
    <property type="match status" value="1"/>
</dbReference>
<dbReference type="InterPro" id="IPR029070">
    <property type="entry name" value="Chitinase_insertion_sf"/>
</dbReference>
<reference evidence="3" key="1">
    <citation type="submission" date="2021-04" db="EMBL/GenBank/DDBJ databases">
        <authorList>
            <consortium name="Molecular Ecology Group"/>
        </authorList>
    </citation>
    <scope>NUCLEOTIDE SEQUENCE</scope>
</reference>
<dbReference type="EMBL" id="CAJHNH020003414">
    <property type="protein sequence ID" value="CAG5129253.1"/>
    <property type="molecule type" value="Genomic_DNA"/>
</dbReference>
<sequence length="430" mass="48638">FLRCCYFHNTFYNTTSGPPFHVEHIDLRLCTHFIYAYARIDSAANTIKAANPRLEEGPLGMYRKFTDIKNSDPSVKAMLSLGGPRERSEAFDSITATEQTIKSFALKAVHFLRDRDFDGLDIDWMYPDNASRKERLNKLLKALRIAFNHDNQAFVLLLTLAGPGLRTQVDAGFDVPEIAIYVDFVLVKAYKLVMPNRRYATFSSALFNNPNSALDPTLNVNYSVHYWNDLGLPYRKLVVGLTGEGRYLKLTNWAEITPGSPVKQEIERGAYYNVTSGMLYPQICAEVKKNPKNRHFDQAQMNPYFVHEDAWVGYEDKESLGTKLQWMINLSVAGFMFAGLQEDDFTGQLCGDGKYPLLTSIYHRIMRLLSETSDTSESPTLATEPYRPSKGEESGTVLAYLAFVFVLAGTVTGYGLYVFLSKHPLMSFSE</sequence>
<feature type="transmembrane region" description="Helical" evidence="1">
    <location>
        <begin position="397"/>
        <end position="420"/>
    </location>
</feature>
<dbReference type="OrthoDB" id="76388at2759"/>
<evidence type="ECO:0000259" key="2">
    <source>
        <dbReference type="PROSITE" id="PS51910"/>
    </source>
</evidence>
<proteinExistence type="predicted"/>
<keyword evidence="1" id="KW-0472">Membrane</keyword>
<comment type="caution">
    <text evidence="3">The sequence shown here is derived from an EMBL/GenBank/DDBJ whole genome shotgun (WGS) entry which is preliminary data.</text>
</comment>
<dbReference type="GO" id="GO:0004568">
    <property type="term" value="F:chitinase activity"/>
    <property type="evidence" value="ECO:0007669"/>
    <property type="project" value="TreeGrafter"/>
</dbReference>
<dbReference type="Pfam" id="PF00704">
    <property type="entry name" value="Glyco_hydro_18"/>
    <property type="match status" value="1"/>
</dbReference>
<dbReference type="InterPro" id="IPR017853">
    <property type="entry name" value="GH"/>
</dbReference>
<dbReference type="GO" id="GO:0005576">
    <property type="term" value="C:extracellular region"/>
    <property type="evidence" value="ECO:0007669"/>
    <property type="project" value="TreeGrafter"/>
</dbReference>
<dbReference type="InterPro" id="IPR001223">
    <property type="entry name" value="Glyco_hydro18_cat"/>
</dbReference>
<organism evidence="3 4">
    <name type="scientific">Candidula unifasciata</name>
    <dbReference type="NCBI Taxonomy" id="100452"/>
    <lineage>
        <taxon>Eukaryota</taxon>
        <taxon>Metazoa</taxon>
        <taxon>Spiralia</taxon>
        <taxon>Lophotrochozoa</taxon>
        <taxon>Mollusca</taxon>
        <taxon>Gastropoda</taxon>
        <taxon>Heterobranchia</taxon>
        <taxon>Euthyneura</taxon>
        <taxon>Panpulmonata</taxon>
        <taxon>Eupulmonata</taxon>
        <taxon>Stylommatophora</taxon>
        <taxon>Helicina</taxon>
        <taxon>Helicoidea</taxon>
        <taxon>Geomitridae</taxon>
        <taxon>Candidula</taxon>
    </lineage>
</organism>
<dbReference type="SMART" id="SM00636">
    <property type="entry name" value="Glyco_18"/>
    <property type="match status" value="1"/>
</dbReference>
<dbReference type="Proteomes" id="UP000678393">
    <property type="component" value="Unassembled WGS sequence"/>
</dbReference>
<dbReference type="AlphaFoldDB" id="A0A8S3ZIG5"/>